<dbReference type="Gene3D" id="3.10.450.50">
    <property type="match status" value="1"/>
</dbReference>
<dbReference type="AlphaFoldDB" id="A0A4P8YHL1"/>
<dbReference type="EMBL" id="CP040428">
    <property type="protein sequence ID" value="QCT20080.1"/>
    <property type="molecule type" value="Genomic_DNA"/>
</dbReference>
<evidence type="ECO:0000313" key="3">
    <source>
        <dbReference type="Proteomes" id="UP000302163"/>
    </source>
</evidence>
<protein>
    <submittedName>
        <fullName evidence="2">Nuclear transport factor 2 family protein</fullName>
    </submittedName>
</protein>
<dbReference type="Proteomes" id="UP000302163">
    <property type="component" value="Chromosome"/>
</dbReference>
<dbReference type="KEGG" id="izh:FEM41_10670"/>
<evidence type="ECO:0000313" key="2">
    <source>
        <dbReference type="EMBL" id="QCT20080.1"/>
    </source>
</evidence>
<dbReference type="InterPro" id="IPR032710">
    <property type="entry name" value="NTF2-like_dom_sf"/>
</dbReference>
<dbReference type="OrthoDB" id="8686501at2"/>
<evidence type="ECO:0000259" key="1">
    <source>
        <dbReference type="Pfam" id="PF13577"/>
    </source>
</evidence>
<keyword evidence="3" id="KW-1185">Reference proteome</keyword>
<accession>A0A4P8YHL1</accession>
<organism evidence="2 3">
    <name type="scientific">Jejubacter calystegiae</name>
    <dbReference type="NCBI Taxonomy" id="2579935"/>
    <lineage>
        <taxon>Bacteria</taxon>
        <taxon>Pseudomonadati</taxon>
        <taxon>Pseudomonadota</taxon>
        <taxon>Gammaproteobacteria</taxon>
        <taxon>Enterobacterales</taxon>
        <taxon>Enterobacteriaceae</taxon>
        <taxon>Jejubacter</taxon>
    </lineage>
</organism>
<gene>
    <name evidence="2" type="ORF">FEM41_10670</name>
</gene>
<dbReference type="Pfam" id="PF13577">
    <property type="entry name" value="SnoaL_4"/>
    <property type="match status" value="1"/>
</dbReference>
<proteinExistence type="predicted"/>
<dbReference type="RefSeq" id="WP_138095956.1">
    <property type="nucleotide sequence ID" value="NZ_CP040428.1"/>
</dbReference>
<dbReference type="InterPro" id="IPR037401">
    <property type="entry name" value="SnoaL-like"/>
</dbReference>
<dbReference type="SUPFAM" id="SSF54427">
    <property type="entry name" value="NTF2-like"/>
    <property type="match status" value="1"/>
</dbReference>
<feature type="domain" description="SnoaL-like" evidence="1">
    <location>
        <begin position="15"/>
        <end position="151"/>
    </location>
</feature>
<name>A0A4P8YHL1_9ENTR</name>
<reference evidence="2 3" key="1">
    <citation type="submission" date="2019-05" db="EMBL/GenBank/DDBJ databases">
        <title>Complete genome sequence of Izhakiella calystegiae KSNA2, an endophyte isolated from beach morning glory (Calystegia soldanella).</title>
        <authorList>
            <person name="Jiang L."/>
            <person name="Jeong J.C."/>
            <person name="Kim C.Y."/>
            <person name="Kim D.H."/>
            <person name="Kim S.W."/>
            <person name="Lee j."/>
        </authorList>
    </citation>
    <scope>NUCLEOTIDE SEQUENCE [LARGE SCALE GENOMIC DNA]</scope>
    <source>
        <strain evidence="2 3">KSNA2</strain>
    </source>
</reference>
<sequence>MPEIVPQQLLDRLARLEAEQAVRRTISEYMHLCDALDSPQTVACIAALFSEDALWEGVGDPYAERLGRHQGREAIAAMMAGYVRQPAHFTTNVHFLCSEQILVDQDARRAQGRWKMLQTSTFHSGASHLNCAELLIHFRRCADDEWRICHFTTRNLFSRPVDYWHADRAFPVPHCPPPSLSGENDGNDTRKEY</sequence>